<feature type="region of interest" description="Disordered" evidence="1">
    <location>
        <begin position="1"/>
        <end position="33"/>
    </location>
</feature>
<accession>A0A371CGN6</accession>
<dbReference type="EMBL" id="KZ857871">
    <property type="protein sequence ID" value="RDX39442.1"/>
    <property type="molecule type" value="Genomic_DNA"/>
</dbReference>
<sequence>MSRARVATYALPAPQIPPSSRSTPKDSTSPLAGYNTRAAAISSASLWSAATPSALSPRATPELAASSTRTLEPQAAAAPAPLDILTSQRRDPAIDIDELQPRCKTSRPRQLAAPCTEQLHGYSTQQPAITAARRRIHYTESGVNLAYRTPRRERTGASRRAPRFDLDGRTLKK</sequence>
<feature type="compositionally biased region" description="Polar residues" evidence="1">
    <location>
        <begin position="18"/>
        <end position="30"/>
    </location>
</feature>
<proteinExistence type="predicted"/>
<dbReference type="AlphaFoldDB" id="A0A371CGN6"/>
<name>A0A371CGN6_9APHY</name>
<dbReference type="Proteomes" id="UP000256964">
    <property type="component" value="Unassembled WGS sequence"/>
</dbReference>
<organism evidence="2 3">
    <name type="scientific">Lentinus brumalis</name>
    <dbReference type="NCBI Taxonomy" id="2498619"/>
    <lineage>
        <taxon>Eukaryota</taxon>
        <taxon>Fungi</taxon>
        <taxon>Dikarya</taxon>
        <taxon>Basidiomycota</taxon>
        <taxon>Agaricomycotina</taxon>
        <taxon>Agaricomycetes</taxon>
        <taxon>Polyporales</taxon>
        <taxon>Polyporaceae</taxon>
        <taxon>Lentinus</taxon>
    </lineage>
</organism>
<gene>
    <name evidence="2" type="ORF">OH76DRAFT_1491154</name>
</gene>
<protein>
    <submittedName>
        <fullName evidence="2">Uncharacterized protein</fullName>
    </submittedName>
</protein>
<evidence type="ECO:0000313" key="2">
    <source>
        <dbReference type="EMBL" id="RDX39442.1"/>
    </source>
</evidence>
<keyword evidence="3" id="KW-1185">Reference proteome</keyword>
<feature type="region of interest" description="Disordered" evidence="1">
    <location>
        <begin position="150"/>
        <end position="173"/>
    </location>
</feature>
<evidence type="ECO:0000256" key="1">
    <source>
        <dbReference type="SAM" id="MobiDB-lite"/>
    </source>
</evidence>
<evidence type="ECO:0000313" key="3">
    <source>
        <dbReference type="Proteomes" id="UP000256964"/>
    </source>
</evidence>
<feature type="region of interest" description="Disordered" evidence="1">
    <location>
        <begin position="50"/>
        <end position="83"/>
    </location>
</feature>
<reference evidence="2 3" key="1">
    <citation type="journal article" date="2018" name="Biotechnol. Biofuels">
        <title>Integrative visual omics of the white-rot fungus Polyporus brumalis exposes the biotechnological potential of its oxidative enzymes for delignifying raw plant biomass.</title>
        <authorList>
            <person name="Miyauchi S."/>
            <person name="Rancon A."/>
            <person name="Drula E."/>
            <person name="Hage H."/>
            <person name="Chaduli D."/>
            <person name="Favel A."/>
            <person name="Grisel S."/>
            <person name="Henrissat B."/>
            <person name="Herpoel-Gimbert I."/>
            <person name="Ruiz-Duenas F.J."/>
            <person name="Chevret D."/>
            <person name="Hainaut M."/>
            <person name="Lin J."/>
            <person name="Wang M."/>
            <person name="Pangilinan J."/>
            <person name="Lipzen A."/>
            <person name="Lesage-Meessen L."/>
            <person name="Navarro D."/>
            <person name="Riley R."/>
            <person name="Grigoriev I.V."/>
            <person name="Zhou S."/>
            <person name="Raouche S."/>
            <person name="Rosso M.N."/>
        </authorList>
    </citation>
    <scope>NUCLEOTIDE SEQUENCE [LARGE SCALE GENOMIC DNA]</scope>
    <source>
        <strain evidence="2 3">BRFM 1820</strain>
    </source>
</reference>